<dbReference type="PANTHER" id="PTHR33392:SF6">
    <property type="entry name" value="POLYISOPRENYL-TEICHOIC ACID--PEPTIDOGLYCAN TEICHOIC ACID TRANSFERASE TAGU"/>
    <property type="match status" value="1"/>
</dbReference>
<sequence>MPDEFIPRPRRSVPQIPEPPRTPPTHRSQLARRVAIVAGLVVLLAISTVLGFSIFKHETPLQILGDALIPSPQQVFGRSQLRVLVVGLDYDYTDNDQPFSAQSRSDVIWAVNLDLVNKRIFELSVPRDMVATMPDGSEAKINQAQADGGVKEAEQVISHWLGIPGFDRYVILRINATRELIDDIGGVTVDVENSDPKDKSPINYDDNWGHLHIHLKTGVQHLDGAQAVGYMRYRHDWCGDPCRIRRQQEVLHALAAKLERNKLNTILHAGQLVRTMLANVQTNFSKSELLSLAHYYVGIKPSQIIAHQVPYVANVYLPGYGDSIVPDKNARRRLAESMLIAPPSPAPTADPGALAAIAPGSLRVDVENGSGIDGAAADLARILKAEGYRIGKVGNSTSYHDNSVVRAHSATTFAGEKVASGLPTAMRNALVVEAPAAGATSDVTVVIGRDDGLAVHALPSPSPGASATP</sequence>
<organism evidence="5">
    <name type="scientific">mine drainage metagenome</name>
    <dbReference type="NCBI Taxonomy" id="410659"/>
    <lineage>
        <taxon>unclassified sequences</taxon>
        <taxon>metagenomes</taxon>
        <taxon>ecological metagenomes</taxon>
    </lineage>
</organism>
<keyword evidence="2" id="KW-0812">Transmembrane</keyword>
<evidence type="ECO:0000259" key="4">
    <source>
        <dbReference type="Pfam" id="PF13399"/>
    </source>
</evidence>
<feature type="domain" description="LytR/CpsA/Psr regulator C-terminal" evidence="4">
    <location>
        <begin position="362"/>
        <end position="450"/>
    </location>
</feature>
<evidence type="ECO:0000256" key="1">
    <source>
        <dbReference type="SAM" id="MobiDB-lite"/>
    </source>
</evidence>
<dbReference type="AlphaFoldDB" id="E6PFT2"/>
<gene>
    <name evidence="5" type="ORF">CARN1_1336</name>
</gene>
<evidence type="ECO:0000256" key="2">
    <source>
        <dbReference type="SAM" id="Phobius"/>
    </source>
</evidence>
<accession>E6PFT2</accession>
<dbReference type="InterPro" id="IPR027381">
    <property type="entry name" value="LytR/CpsA/Psr_C"/>
</dbReference>
<name>E6PFT2_9ZZZZ</name>
<dbReference type="Pfam" id="PF13399">
    <property type="entry name" value="LytR_C"/>
    <property type="match status" value="1"/>
</dbReference>
<dbReference type="PANTHER" id="PTHR33392">
    <property type="entry name" value="POLYISOPRENYL-TEICHOIC ACID--PEPTIDOGLYCAN TEICHOIC ACID TRANSFERASE TAGU"/>
    <property type="match status" value="1"/>
</dbReference>
<feature type="domain" description="Cell envelope-related transcriptional attenuator" evidence="3">
    <location>
        <begin position="104"/>
        <end position="259"/>
    </location>
</feature>
<proteinExistence type="predicted"/>
<evidence type="ECO:0000313" key="5">
    <source>
        <dbReference type="EMBL" id="CBH75319.1"/>
    </source>
</evidence>
<reference evidence="5" key="1">
    <citation type="submission" date="2009-10" db="EMBL/GenBank/DDBJ databases">
        <title>Diversity of trophic interactions inside an arsenic-rich microbial ecosystem.</title>
        <authorList>
            <person name="Bertin P.N."/>
            <person name="Heinrich-Salmeron A."/>
            <person name="Pelletier E."/>
            <person name="Goulhen-Chollet F."/>
            <person name="Arsene-Ploetze F."/>
            <person name="Gallien S."/>
            <person name="Calteau A."/>
            <person name="Vallenet D."/>
            <person name="Casiot C."/>
            <person name="Chane-Woon-Ming B."/>
            <person name="Giloteaux L."/>
            <person name="Barakat M."/>
            <person name="Bonnefoy V."/>
            <person name="Bruneel O."/>
            <person name="Chandler M."/>
            <person name="Cleiss J."/>
            <person name="Duran R."/>
            <person name="Elbaz-Poulichet F."/>
            <person name="Fonknechten N."/>
            <person name="Lauga B."/>
            <person name="Mornico D."/>
            <person name="Ortet P."/>
            <person name="Schaeffer C."/>
            <person name="Siguier P."/>
            <person name="Alexander Thil Smith A."/>
            <person name="Van Dorsselaer A."/>
            <person name="Weissenbach J."/>
            <person name="Medigue C."/>
            <person name="Le Paslier D."/>
        </authorList>
    </citation>
    <scope>NUCLEOTIDE SEQUENCE</scope>
</reference>
<dbReference type="EMBL" id="CABL01000008">
    <property type="protein sequence ID" value="CBH75319.1"/>
    <property type="molecule type" value="Genomic_DNA"/>
</dbReference>
<feature type="region of interest" description="Disordered" evidence="1">
    <location>
        <begin position="1"/>
        <end position="27"/>
    </location>
</feature>
<keyword evidence="2" id="KW-1133">Transmembrane helix</keyword>
<dbReference type="Pfam" id="PF03816">
    <property type="entry name" value="LytR_cpsA_psr"/>
    <property type="match status" value="1"/>
</dbReference>
<feature type="transmembrane region" description="Helical" evidence="2">
    <location>
        <begin position="34"/>
        <end position="55"/>
    </location>
</feature>
<dbReference type="Gene3D" id="3.40.630.190">
    <property type="entry name" value="LCP protein"/>
    <property type="match status" value="1"/>
</dbReference>
<dbReference type="Gene3D" id="3.30.70.2390">
    <property type="match status" value="1"/>
</dbReference>
<dbReference type="InterPro" id="IPR050922">
    <property type="entry name" value="LytR/CpsA/Psr_CW_biosynth"/>
</dbReference>
<dbReference type="InterPro" id="IPR004474">
    <property type="entry name" value="LytR_CpsA_psr"/>
</dbReference>
<protein>
    <submittedName>
        <fullName evidence="5">Putative Transcriptional regulator</fullName>
    </submittedName>
</protein>
<keyword evidence="2" id="KW-0472">Membrane</keyword>
<dbReference type="NCBIfam" id="TIGR00350">
    <property type="entry name" value="lytR_cpsA_psr"/>
    <property type="match status" value="1"/>
</dbReference>
<evidence type="ECO:0000259" key="3">
    <source>
        <dbReference type="Pfam" id="PF03816"/>
    </source>
</evidence>
<comment type="caution">
    <text evidence="5">The sequence shown here is derived from an EMBL/GenBank/DDBJ whole genome shotgun (WGS) entry which is preliminary data.</text>
</comment>